<gene>
    <name evidence="2" type="ORF">EOD39_6729</name>
</gene>
<evidence type="ECO:0000256" key="1">
    <source>
        <dbReference type="SAM" id="MobiDB-lite"/>
    </source>
</evidence>
<dbReference type="EMBL" id="SCEB01215023">
    <property type="protein sequence ID" value="RXM31708.1"/>
    <property type="molecule type" value="Genomic_DNA"/>
</dbReference>
<dbReference type="Proteomes" id="UP000289886">
    <property type="component" value="Unassembled WGS sequence"/>
</dbReference>
<evidence type="ECO:0000313" key="2">
    <source>
        <dbReference type="EMBL" id="RXM31708.1"/>
    </source>
</evidence>
<proteinExistence type="predicted"/>
<organism evidence="2 3">
    <name type="scientific">Acipenser ruthenus</name>
    <name type="common">Sterlet sturgeon</name>
    <dbReference type="NCBI Taxonomy" id="7906"/>
    <lineage>
        <taxon>Eukaryota</taxon>
        <taxon>Metazoa</taxon>
        <taxon>Chordata</taxon>
        <taxon>Craniata</taxon>
        <taxon>Vertebrata</taxon>
        <taxon>Euteleostomi</taxon>
        <taxon>Actinopterygii</taxon>
        <taxon>Chondrostei</taxon>
        <taxon>Acipenseriformes</taxon>
        <taxon>Acipenseridae</taxon>
        <taxon>Acipenser</taxon>
    </lineage>
</organism>
<accession>A0A444U961</accession>
<protein>
    <submittedName>
        <fullName evidence="2">Uncharacterized protein</fullName>
    </submittedName>
</protein>
<keyword evidence="3" id="KW-1185">Reference proteome</keyword>
<feature type="compositionally biased region" description="Polar residues" evidence="1">
    <location>
        <begin position="36"/>
        <end position="52"/>
    </location>
</feature>
<comment type="caution">
    <text evidence="2">The sequence shown here is derived from an EMBL/GenBank/DDBJ whole genome shotgun (WGS) entry which is preliminary data.</text>
</comment>
<name>A0A444U961_ACIRT</name>
<feature type="region of interest" description="Disordered" evidence="1">
    <location>
        <begin position="29"/>
        <end position="53"/>
    </location>
</feature>
<reference evidence="2 3" key="1">
    <citation type="submission" date="2019-01" db="EMBL/GenBank/DDBJ databases">
        <title>Draft Genome and Complete Hox-Cluster Characterization of the Sterlet Sturgeon (Acipenser ruthenus).</title>
        <authorList>
            <person name="Wei Q."/>
        </authorList>
    </citation>
    <scope>NUCLEOTIDE SEQUENCE [LARGE SCALE GENOMIC DNA]</scope>
    <source>
        <strain evidence="2">WHYD16114868_AA</strain>
        <tissue evidence="2">Blood</tissue>
    </source>
</reference>
<evidence type="ECO:0000313" key="3">
    <source>
        <dbReference type="Proteomes" id="UP000289886"/>
    </source>
</evidence>
<dbReference type="AlphaFoldDB" id="A0A444U961"/>
<sequence>MESKVRLLVRQSPLLFLKYVFSRRQEKLRSQDAELTGSSPSSISVGTESSPQEAWGDRGRILRIFVLLHFTIRLIMAEAGRPEDQREDSVGDEFNEIIKTRSGTVIVRCD</sequence>